<dbReference type="SUPFAM" id="SSF51735">
    <property type="entry name" value="NAD(P)-binding Rossmann-fold domains"/>
    <property type="match status" value="1"/>
</dbReference>
<keyword evidence="8" id="KW-1185">Reference proteome</keyword>
<dbReference type="Gene3D" id="1.10.1040.10">
    <property type="entry name" value="N-(1-d-carboxylethyl)-l-norvaline Dehydrogenase, domain 2"/>
    <property type="match status" value="1"/>
</dbReference>
<dbReference type="AlphaFoldDB" id="A0A561E361"/>
<dbReference type="InterPro" id="IPR008927">
    <property type="entry name" value="6-PGluconate_DH-like_C_sf"/>
</dbReference>
<protein>
    <submittedName>
        <fullName evidence="7">3-hydroxyacyl-CoA dehydrogenase</fullName>
    </submittedName>
</protein>
<dbReference type="InterPro" id="IPR036291">
    <property type="entry name" value="NAD(P)-bd_dom_sf"/>
</dbReference>
<comment type="pathway">
    <text evidence="1">Lipid metabolism; butanoate metabolism.</text>
</comment>
<name>A0A561E361_9MICO</name>
<proteinExistence type="inferred from homology"/>
<evidence type="ECO:0000256" key="1">
    <source>
        <dbReference type="ARBA" id="ARBA00005086"/>
    </source>
</evidence>
<sequence>MRTVAVVGAGAIGASWAALALHQGYDVIAADPAASAEITLRATVDRQLRELQRIHGENMCGQLTFTTDIESAAARADLVLEGGPERLDVKRELFARLDSAADADVLLCSSSSGLPPSSFQDACTEHPERVLVTHPFNPPHLMPLVEVVGGRQTSDAAVEAAMTVMRSLDKQPIRLRRELPGHVANRLQAALWREAYSLVDSGALSLADIDTAISAGPGLRWALLGPFVTQHLSGGPGGIEHVLEHLGPPMVEWWDDLGHPQLSPELVAAIVDGVDAELAGVDTEQLVTRRDAALSDLLALKARHHLIDLQPTPEGNDA</sequence>
<dbReference type="GO" id="GO:0070403">
    <property type="term" value="F:NAD+ binding"/>
    <property type="evidence" value="ECO:0007669"/>
    <property type="project" value="InterPro"/>
</dbReference>
<feature type="domain" description="3-hydroxyacyl-CoA dehydrogenase NAD binding" evidence="6">
    <location>
        <begin position="3"/>
        <end position="176"/>
    </location>
</feature>
<feature type="signal peptide" evidence="4">
    <location>
        <begin position="1"/>
        <end position="20"/>
    </location>
</feature>
<gene>
    <name evidence="7" type="ORF">BKA23_2402</name>
</gene>
<keyword evidence="4" id="KW-0732">Signal</keyword>
<accession>A0A561E361</accession>
<dbReference type="Pfam" id="PF00725">
    <property type="entry name" value="3HCDH"/>
    <property type="match status" value="1"/>
</dbReference>
<dbReference type="InterPro" id="IPR013328">
    <property type="entry name" value="6PGD_dom2"/>
</dbReference>
<organism evidence="7 8">
    <name type="scientific">Rudaeicoccus suwonensis</name>
    <dbReference type="NCBI Taxonomy" id="657409"/>
    <lineage>
        <taxon>Bacteria</taxon>
        <taxon>Bacillati</taxon>
        <taxon>Actinomycetota</taxon>
        <taxon>Actinomycetes</taxon>
        <taxon>Micrococcales</taxon>
        <taxon>Dermacoccaceae</taxon>
        <taxon>Rudaeicoccus</taxon>
    </lineage>
</organism>
<evidence type="ECO:0000259" key="6">
    <source>
        <dbReference type="Pfam" id="PF02737"/>
    </source>
</evidence>
<dbReference type="Pfam" id="PF02737">
    <property type="entry name" value="3HCDH_N"/>
    <property type="match status" value="1"/>
</dbReference>
<dbReference type="PANTHER" id="PTHR48075:SF5">
    <property type="entry name" value="3-HYDROXYBUTYRYL-COA DEHYDROGENASE"/>
    <property type="match status" value="1"/>
</dbReference>
<dbReference type="GO" id="GO:0006631">
    <property type="term" value="P:fatty acid metabolic process"/>
    <property type="evidence" value="ECO:0007669"/>
    <property type="project" value="InterPro"/>
</dbReference>
<dbReference type="EMBL" id="VIVQ01000002">
    <property type="protein sequence ID" value="TWE10054.1"/>
    <property type="molecule type" value="Genomic_DNA"/>
</dbReference>
<evidence type="ECO:0000313" key="8">
    <source>
        <dbReference type="Proteomes" id="UP000318297"/>
    </source>
</evidence>
<evidence type="ECO:0000256" key="3">
    <source>
        <dbReference type="ARBA" id="ARBA00023002"/>
    </source>
</evidence>
<comment type="caution">
    <text evidence="7">The sequence shown here is derived from an EMBL/GenBank/DDBJ whole genome shotgun (WGS) entry which is preliminary data.</text>
</comment>
<comment type="similarity">
    <text evidence="2">Belongs to the 3-hydroxyacyl-CoA dehydrogenase family.</text>
</comment>
<dbReference type="SUPFAM" id="SSF48179">
    <property type="entry name" value="6-phosphogluconate dehydrogenase C-terminal domain-like"/>
    <property type="match status" value="1"/>
</dbReference>
<dbReference type="Gene3D" id="3.40.50.720">
    <property type="entry name" value="NAD(P)-binding Rossmann-like Domain"/>
    <property type="match status" value="1"/>
</dbReference>
<dbReference type="InterPro" id="IPR006108">
    <property type="entry name" value="3HC_DH_C"/>
</dbReference>
<dbReference type="InterPro" id="IPR006176">
    <property type="entry name" value="3-OHacyl-CoA_DH_NAD-bd"/>
</dbReference>
<evidence type="ECO:0000313" key="7">
    <source>
        <dbReference type="EMBL" id="TWE10054.1"/>
    </source>
</evidence>
<reference evidence="7 8" key="1">
    <citation type="submission" date="2019-06" db="EMBL/GenBank/DDBJ databases">
        <title>Sequencing the genomes of 1000 actinobacteria strains.</title>
        <authorList>
            <person name="Klenk H.-P."/>
        </authorList>
    </citation>
    <scope>NUCLEOTIDE SEQUENCE [LARGE SCALE GENOMIC DNA]</scope>
    <source>
        <strain evidence="7 8">DSM 19560</strain>
    </source>
</reference>
<feature type="domain" description="3-hydroxyacyl-CoA dehydrogenase C-terminal" evidence="5">
    <location>
        <begin position="181"/>
        <end position="252"/>
    </location>
</feature>
<dbReference type="RefSeq" id="WP_246104633.1">
    <property type="nucleotide sequence ID" value="NZ_VIVQ01000002.1"/>
</dbReference>
<dbReference type="GO" id="GO:0016616">
    <property type="term" value="F:oxidoreductase activity, acting on the CH-OH group of donors, NAD or NADP as acceptor"/>
    <property type="evidence" value="ECO:0007669"/>
    <property type="project" value="InterPro"/>
</dbReference>
<dbReference type="PANTHER" id="PTHR48075">
    <property type="entry name" value="3-HYDROXYACYL-COA DEHYDROGENASE FAMILY PROTEIN"/>
    <property type="match status" value="1"/>
</dbReference>
<feature type="chain" id="PRO_5039364293" evidence="4">
    <location>
        <begin position="21"/>
        <end position="318"/>
    </location>
</feature>
<keyword evidence="3" id="KW-0560">Oxidoreductase</keyword>
<dbReference type="Proteomes" id="UP000318297">
    <property type="component" value="Unassembled WGS sequence"/>
</dbReference>
<evidence type="ECO:0000256" key="2">
    <source>
        <dbReference type="ARBA" id="ARBA00009463"/>
    </source>
</evidence>
<evidence type="ECO:0000256" key="4">
    <source>
        <dbReference type="SAM" id="SignalP"/>
    </source>
</evidence>
<evidence type="ECO:0000259" key="5">
    <source>
        <dbReference type="Pfam" id="PF00725"/>
    </source>
</evidence>